<evidence type="ECO:0000256" key="4">
    <source>
        <dbReference type="ARBA" id="ARBA00022989"/>
    </source>
</evidence>
<reference evidence="9 10" key="1">
    <citation type="submission" date="2020-08" db="EMBL/GenBank/DDBJ databases">
        <title>Bridging the membrane lipid divide: bacteria of the FCB group superphylum have the potential to synthesize archaeal ether lipids.</title>
        <authorList>
            <person name="Villanueva L."/>
            <person name="Von Meijenfeldt F.A.B."/>
            <person name="Westbye A.B."/>
            <person name="Yadav S."/>
            <person name="Hopmans E.C."/>
            <person name="Dutilh B.E."/>
            <person name="Sinninghe Damste J.S."/>
        </authorList>
    </citation>
    <scope>NUCLEOTIDE SEQUENCE [LARGE SCALE GENOMIC DNA]</scope>
    <source>
        <strain evidence="9">NIOZ-UU30</strain>
    </source>
</reference>
<gene>
    <name evidence="9" type="ORF">H8E23_11655</name>
</gene>
<sequence length="168" mass="18505">MFSVVSWAIIFTKWRFFRNAGQETSYFLDLFWDTSDMSTIYRESEDLVFSPVAQLFRSGYSELMRMRRIQNPSADDNGEQGLNGLSEYVERSLKKTTIHETARLEKALSFLATTGNTAPFIGLFGTVWGIMESFRGIGLKGSASLAVVAPGISEALIATAVGLAAAIP</sequence>
<feature type="transmembrane region" description="Helical" evidence="7">
    <location>
        <begin position="108"/>
        <end position="131"/>
    </location>
</feature>
<dbReference type="AlphaFoldDB" id="A0A8J6NNC7"/>
<comment type="subcellular location">
    <subcellularLocation>
        <location evidence="1">Cell membrane</location>
        <topology evidence="1">Multi-pass membrane protein</topology>
    </subcellularLocation>
    <subcellularLocation>
        <location evidence="6">Membrane</location>
        <topology evidence="6">Multi-pass membrane protein</topology>
    </subcellularLocation>
</comment>
<keyword evidence="2" id="KW-1003">Cell membrane</keyword>
<dbReference type="GO" id="GO:0017038">
    <property type="term" value="P:protein import"/>
    <property type="evidence" value="ECO:0007669"/>
    <property type="project" value="TreeGrafter"/>
</dbReference>
<evidence type="ECO:0000256" key="3">
    <source>
        <dbReference type="ARBA" id="ARBA00022692"/>
    </source>
</evidence>
<keyword evidence="5 7" id="KW-0472">Membrane</keyword>
<comment type="caution">
    <text evidence="9">The sequence shown here is derived from an EMBL/GenBank/DDBJ whole genome shotgun (WGS) entry which is preliminary data.</text>
</comment>
<organism evidence="9 10">
    <name type="scientific">Candidatus Desulfatibia profunda</name>
    <dbReference type="NCBI Taxonomy" id="2841695"/>
    <lineage>
        <taxon>Bacteria</taxon>
        <taxon>Pseudomonadati</taxon>
        <taxon>Thermodesulfobacteriota</taxon>
        <taxon>Desulfobacteria</taxon>
        <taxon>Desulfobacterales</taxon>
        <taxon>Desulfobacterales incertae sedis</taxon>
        <taxon>Candidatus Desulfatibia</taxon>
    </lineage>
</organism>
<proteinExistence type="inferred from homology"/>
<protein>
    <submittedName>
        <fullName evidence="9">MotA/TolQ/ExbB proton channel family protein</fullName>
    </submittedName>
</protein>
<dbReference type="Proteomes" id="UP000603434">
    <property type="component" value="Unassembled WGS sequence"/>
</dbReference>
<evidence type="ECO:0000256" key="1">
    <source>
        <dbReference type="ARBA" id="ARBA00004651"/>
    </source>
</evidence>
<evidence type="ECO:0000256" key="7">
    <source>
        <dbReference type="SAM" id="Phobius"/>
    </source>
</evidence>
<evidence type="ECO:0000256" key="2">
    <source>
        <dbReference type="ARBA" id="ARBA00022475"/>
    </source>
</evidence>
<comment type="similarity">
    <text evidence="6">Belongs to the exbB/tolQ family.</text>
</comment>
<keyword evidence="6" id="KW-0813">Transport</keyword>
<evidence type="ECO:0000256" key="6">
    <source>
        <dbReference type="RuleBase" id="RU004057"/>
    </source>
</evidence>
<dbReference type="Pfam" id="PF01618">
    <property type="entry name" value="MotA_ExbB"/>
    <property type="match status" value="1"/>
</dbReference>
<keyword evidence="3 7" id="KW-0812">Transmembrane</keyword>
<feature type="domain" description="MotA/TolQ/ExbB proton channel" evidence="8">
    <location>
        <begin position="84"/>
        <end position="168"/>
    </location>
</feature>
<keyword evidence="6" id="KW-0653">Protein transport</keyword>
<evidence type="ECO:0000256" key="5">
    <source>
        <dbReference type="ARBA" id="ARBA00023136"/>
    </source>
</evidence>
<dbReference type="PANTHER" id="PTHR30625:SF3">
    <property type="entry name" value="TOL-PAL SYSTEM PROTEIN TOLQ"/>
    <property type="match status" value="1"/>
</dbReference>
<dbReference type="InterPro" id="IPR002898">
    <property type="entry name" value="MotA_ExbB_proton_chnl"/>
</dbReference>
<name>A0A8J6NNC7_9BACT</name>
<accession>A0A8J6NNC7</accession>
<dbReference type="EMBL" id="JACNJH010000164">
    <property type="protein sequence ID" value="MBC8362040.1"/>
    <property type="molecule type" value="Genomic_DNA"/>
</dbReference>
<dbReference type="GO" id="GO:0005886">
    <property type="term" value="C:plasma membrane"/>
    <property type="evidence" value="ECO:0007669"/>
    <property type="project" value="UniProtKB-SubCell"/>
</dbReference>
<dbReference type="PANTHER" id="PTHR30625">
    <property type="entry name" value="PROTEIN TOLQ"/>
    <property type="match status" value="1"/>
</dbReference>
<keyword evidence="4 7" id="KW-1133">Transmembrane helix</keyword>
<feature type="transmembrane region" description="Helical" evidence="7">
    <location>
        <begin position="143"/>
        <end position="167"/>
    </location>
</feature>
<evidence type="ECO:0000259" key="8">
    <source>
        <dbReference type="Pfam" id="PF01618"/>
    </source>
</evidence>
<feature type="non-terminal residue" evidence="9">
    <location>
        <position position="168"/>
    </location>
</feature>
<evidence type="ECO:0000313" key="9">
    <source>
        <dbReference type="EMBL" id="MBC8362040.1"/>
    </source>
</evidence>
<evidence type="ECO:0000313" key="10">
    <source>
        <dbReference type="Proteomes" id="UP000603434"/>
    </source>
</evidence>
<dbReference type="InterPro" id="IPR050790">
    <property type="entry name" value="ExbB/TolQ_transport"/>
</dbReference>